<dbReference type="PANTHER" id="PTHR45277:SF1">
    <property type="entry name" value="EXPRESSED PROTEIN"/>
    <property type="match status" value="1"/>
</dbReference>
<dbReference type="AlphaFoldDB" id="A0AAV6KCU5"/>
<sequence>MVQEEYVTCREGDVRRLPFTDNYFDVVVSAVFLHMVRKEFGEKTAVAVERMMGLGEVVRALMPGGAGWGGVVWDLFYDILDKILLEVKSDVGDIGVFTVNIGEEHGSFDDSEDETANVESLSLEYESVEISLLKKLYVKKFSTKWGFDHTHLFNYDCIFQKMLRRGLGTDCVVLEECGGKVYLRLLEQKIRVNLVTRIGRDDKLGG</sequence>
<dbReference type="SUPFAM" id="SSF53335">
    <property type="entry name" value="S-adenosyl-L-methionine-dependent methyltransferases"/>
    <property type="match status" value="1"/>
</dbReference>
<proteinExistence type="predicted"/>
<dbReference type="GO" id="GO:0009820">
    <property type="term" value="P:alkaloid metabolic process"/>
    <property type="evidence" value="ECO:0007669"/>
    <property type="project" value="UniProtKB-KW"/>
</dbReference>
<gene>
    <name evidence="2" type="ORF">RHGRI_015181</name>
</gene>
<comment type="caution">
    <text evidence="2">The sequence shown here is derived from an EMBL/GenBank/DDBJ whole genome shotgun (WGS) entry which is preliminary data.</text>
</comment>
<evidence type="ECO:0000313" key="3">
    <source>
        <dbReference type="Proteomes" id="UP000823749"/>
    </source>
</evidence>
<name>A0AAV6KCU5_9ERIC</name>
<evidence type="ECO:0000259" key="1">
    <source>
        <dbReference type="Pfam" id="PF08241"/>
    </source>
</evidence>
<dbReference type="Pfam" id="PF08241">
    <property type="entry name" value="Methyltransf_11"/>
    <property type="match status" value="1"/>
</dbReference>
<keyword evidence="3" id="KW-1185">Reference proteome</keyword>
<dbReference type="InterPro" id="IPR013216">
    <property type="entry name" value="Methyltransf_11"/>
</dbReference>
<dbReference type="PANTHER" id="PTHR45277">
    <property type="entry name" value="EXPRESSED PROTEIN"/>
    <property type="match status" value="1"/>
</dbReference>
<protein>
    <recommendedName>
        <fullName evidence="1">Methyltransferase type 11 domain-containing protein</fullName>
    </recommendedName>
</protein>
<dbReference type="GO" id="GO:0008757">
    <property type="term" value="F:S-adenosylmethionine-dependent methyltransferase activity"/>
    <property type="evidence" value="ECO:0007669"/>
    <property type="project" value="InterPro"/>
</dbReference>
<dbReference type="EMBL" id="JACTNZ010000005">
    <property type="protein sequence ID" value="KAG5550139.1"/>
    <property type="molecule type" value="Genomic_DNA"/>
</dbReference>
<reference evidence="2" key="1">
    <citation type="submission" date="2020-08" db="EMBL/GenBank/DDBJ databases">
        <title>Plant Genome Project.</title>
        <authorList>
            <person name="Zhang R.-G."/>
        </authorList>
    </citation>
    <scope>NUCLEOTIDE SEQUENCE</scope>
    <source>
        <strain evidence="2">WSP0</strain>
        <tissue evidence="2">Leaf</tissue>
    </source>
</reference>
<dbReference type="Gene3D" id="3.40.50.150">
    <property type="entry name" value="Vaccinia Virus protein VP39"/>
    <property type="match status" value="1"/>
</dbReference>
<dbReference type="InterPro" id="IPR029063">
    <property type="entry name" value="SAM-dependent_MTases_sf"/>
</dbReference>
<dbReference type="Proteomes" id="UP000823749">
    <property type="component" value="Chromosome 5"/>
</dbReference>
<evidence type="ECO:0000313" key="2">
    <source>
        <dbReference type="EMBL" id="KAG5550139.1"/>
    </source>
</evidence>
<organism evidence="2 3">
    <name type="scientific">Rhododendron griersonianum</name>
    <dbReference type="NCBI Taxonomy" id="479676"/>
    <lineage>
        <taxon>Eukaryota</taxon>
        <taxon>Viridiplantae</taxon>
        <taxon>Streptophyta</taxon>
        <taxon>Embryophyta</taxon>
        <taxon>Tracheophyta</taxon>
        <taxon>Spermatophyta</taxon>
        <taxon>Magnoliopsida</taxon>
        <taxon>eudicotyledons</taxon>
        <taxon>Gunneridae</taxon>
        <taxon>Pentapetalae</taxon>
        <taxon>asterids</taxon>
        <taxon>Ericales</taxon>
        <taxon>Ericaceae</taxon>
        <taxon>Ericoideae</taxon>
        <taxon>Rhodoreae</taxon>
        <taxon>Rhododendron</taxon>
    </lineage>
</organism>
<accession>A0AAV6KCU5</accession>
<feature type="domain" description="Methyltransferase type 11" evidence="1">
    <location>
        <begin position="6"/>
        <end position="65"/>
    </location>
</feature>